<feature type="region of interest" description="Disordered" evidence="1">
    <location>
        <begin position="135"/>
        <end position="161"/>
    </location>
</feature>
<dbReference type="PROSITE" id="PS50105">
    <property type="entry name" value="SAM_DOMAIN"/>
    <property type="match status" value="1"/>
</dbReference>
<feature type="compositionally biased region" description="Polar residues" evidence="1">
    <location>
        <begin position="265"/>
        <end position="279"/>
    </location>
</feature>
<feature type="domain" description="SAM" evidence="3">
    <location>
        <begin position="180"/>
        <end position="244"/>
    </location>
</feature>
<feature type="compositionally biased region" description="Polar residues" evidence="1">
    <location>
        <begin position="482"/>
        <end position="492"/>
    </location>
</feature>
<feature type="domain" description="PH" evidence="2">
    <location>
        <begin position="640"/>
        <end position="779"/>
    </location>
</feature>
<evidence type="ECO:0000259" key="2">
    <source>
        <dbReference type="PROSITE" id="PS50003"/>
    </source>
</evidence>
<dbReference type="PROSITE" id="PS50003">
    <property type="entry name" value="PH_DOMAIN"/>
    <property type="match status" value="1"/>
</dbReference>
<dbReference type="SMART" id="SM00233">
    <property type="entry name" value="PH"/>
    <property type="match status" value="1"/>
</dbReference>
<dbReference type="Gene3D" id="2.30.29.30">
    <property type="entry name" value="Pleckstrin-homology domain (PH domain)/Phosphotyrosine-binding domain (PTB)"/>
    <property type="match status" value="1"/>
</dbReference>
<dbReference type="InterPro" id="IPR011993">
    <property type="entry name" value="PH-like_dom_sf"/>
</dbReference>
<dbReference type="Gene3D" id="1.10.150.50">
    <property type="entry name" value="Transcription Factor, Ets-1"/>
    <property type="match status" value="1"/>
</dbReference>
<keyword evidence="5" id="KW-1185">Reference proteome</keyword>
<comment type="caution">
    <text evidence="4">The sequence shown here is derived from an EMBL/GenBank/DDBJ whole genome shotgun (WGS) entry which is preliminary data.</text>
</comment>
<dbReference type="SUPFAM" id="SSF47769">
    <property type="entry name" value="SAM/Pointed domain"/>
    <property type="match status" value="1"/>
</dbReference>
<dbReference type="SUPFAM" id="SSF50729">
    <property type="entry name" value="PH domain-like"/>
    <property type="match status" value="1"/>
</dbReference>
<feature type="region of interest" description="Disordered" evidence="1">
    <location>
        <begin position="22"/>
        <end position="82"/>
    </location>
</feature>
<evidence type="ECO:0000256" key="1">
    <source>
        <dbReference type="SAM" id="MobiDB-lite"/>
    </source>
</evidence>
<dbReference type="Proteomes" id="UP001220324">
    <property type="component" value="Unassembled WGS sequence"/>
</dbReference>
<protein>
    <submittedName>
        <fullName evidence="4">Sterile alpha motif type 2</fullName>
    </submittedName>
</protein>
<dbReference type="InterPro" id="IPR001849">
    <property type="entry name" value="PH_domain"/>
</dbReference>
<reference evidence="4 5" key="1">
    <citation type="journal article" date="2023" name="IMA Fungus">
        <title>Comparative genomic study of the Penicillium genus elucidates a diverse pangenome and 15 lateral gene transfer events.</title>
        <authorList>
            <person name="Petersen C."/>
            <person name="Sorensen T."/>
            <person name="Nielsen M.R."/>
            <person name="Sondergaard T.E."/>
            <person name="Sorensen J.L."/>
            <person name="Fitzpatrick D.A."/>
            <person name="Frisvad J.C."/>
            <person name="Nielsen K.L."/>
        </authorList>
    </citation>
    <scope>NUCLEOTIDE SEQUENCE [LARGE SCALE GENOMIC DNA]</scope>
    <source>
        <strain evidence="4 5">IBT 35679</strain>
    </source>
</reference>
<feature type="region of interest" description="Disordered" evidence="1">
    <location>
        <begin position="437"/>
        <end position="492"/>
    </location>
</feature>
<feature type="region of interest" description="Disordered" evidence="1">
    <location>
        <begin position="257"/>
        <end position="313"/>
    </location>
</feature>
<dbReference type="AlphaFoldDB" id="A0AAD6GAY1"/>
<name>A0AAD6GAY1_9EURO</name>
<dbReference type="CDD" id="cd09535">
    <property type="entry name" value="SAM_BOI-like_fungal"/>
    <property type="match status" value="1"/>
</dbReference>
<evidence type="ECO:0000259" key="3">
    <source>
        <dbReference type="PROSITE" id="PS50105"/>
    </source>
</evidence>
<sequence length="797" mass="88287">MAAQRDHRATLKYIRSKVNEKFTSKPTHLISPPSVSTEIWDTDIDSDSQSESMDDSSRSVRSLDTSSVTTASTPDDIKTPDSTGLTAFHFHIDDNPISGPEGPHLFRMSNGSMDIKSTVEIDLIFDDEADSDSIPYHTSASTFDPERRDTPVPSVPNPCTPLQTVIEDSSDLDETRVASWNPQTVVSWLQKLNFDEGVIEKFFINDISGAILLELQQEDLKELDIQSFGKRHQLMASIRSLRQGTFSTDIQPALVSEPVSREPTPHSTTADVGSRSCNATPVACEATSPQTESEDLHQRRQRRRHRAGAIGPNDSVSIVGIEQAFPKLHRCSKGEDCRKWQKQYARLTRLSHDLPAESVGNPMVITGDPGNASCARNLIKTPKSEITPSIVASSDALGPAQVSELPLSEKQLHEVEPRDPQENVRNFLNFQRLSRLQPACDPATPPTDTFPSPGADSPGTLAENLRSLPRLRIPSSHGPSARSASALSGQRTITPSVLRKKAPFQQPVAEQRGTPYVEVFSPSDYYRQDPHYGQSSPMSEVDIPLTAIPFGPVERHFSQSVPPDMRFGNGVHHVAIDPINRPESTKVDNHRRKISHPYLGRLDEGRKMAPIETPEDLERTPRAGNYRFNPFTPSGEATDDIIHSGWMKKRKTTRLLRHEWNEHAFALRGTQLGMFTTEEAAQQDSKALEYIDIDDYAVACSSLASSSKLTAAFKKTVLKRTDDTRGGTAFAFSLIPSPTSTAVVDRKTIFNNGSKSHHFAVKTRDERIDWMRELMLAKALRRGRESGACLNVNGNPI</sequence>
<evidence type="ECO:0000313" key="4">
    <source>
        <dbReference type="EMBL" id="KAJ5526143.1"/>
    </source>
</evidence>
<evidence type="ECO:0000313" key="5">
    <source>
        <dbReference type="Proteomes" id="UP001220324"/>
    </source>
</evidence>
<feature type="compositionally biased region" description="Acidic residues" evidence="1">
    <location>
        <begin position="40"/>
        <end position="54"/>
    </location>
</feature>
<dbReference type="InterPro" id="IPR001660">
    <property type="entry name" value="SAM"/>
</dbReference>
<organism evidence="4 5">
    <name type="scientific">Penicillium frequentans</name>
    <dbReference type="NCBI Taxonomy" id="3151616"/>
    <lineage>
        <taxon>Eukaryota</taxon>
        <taxon>Fungi</taxon>
        <taxon>Dikarya</taxon>
        <taxon>Ascomycota</taxon>
        <taxon>Pezizomycotina</taxon>
        <taxon>Eurotiomycetes</taxon>
        <taxon>Eurotiomycetidae</taxon>
        <taxon>Eurotiales</taxon>
        <taxon>Aspergillaceae</taxon>
        <taxon>Penicillium</taxon>
    </lineage>
</organism>
<dbReference type="Pfam" id="PF00169">
    <property type="entry name" value="PH"/>
    <property type="match status" value="1"/>
</dbReference>
<accession>A0AAD6GAY1</accession>
<feature type="compositionally biased region" description="Low complexity" evidence="1">
    <location>
        <begin position="438"/>
        <end position="453"/>
    </location>
</feature>
<dbReference type="InterPro" id="IPR013761">
    <property type="entry name" value="SAM/pointed_sf"/>
</dbReference>
<dbReference type="EMBL" id="JAQIZZ010000008">
    <property type="protein sequence ID" value="KAJ5526143.1"/>
    <property type="molecule type" value="Genomic_DNA"/>
</dbReference>
<dbReference type="Pfam" id="PF07647">
    <property type="entry name" value="SAM_2"/>
    <property type="match status" value="1"/>
</dbReference>
<proteinExistence type="predicted"/>
<gene>
    <name evidence="4" type="ORF">N7494_012793</name>
</gene>
<dbReference type="SMART" id="SM00454">
    <property type="entry name" value="SAM"/>
    <property type="match status" value="1"/>
</dbReference>